<evidence type="ECO:0000313" key="2">
    <source>
        <dbReference type="EMBL" id="EMR13701.1"/>
    </source>
</evidence>
<proteinExistence type="predicted"/>
<keyword evidence="1" id="KW-0472">Membrane</keyword>
<dbReference type="Proteomes" id="UP000012019">
    <property type="component" value="Unassembled WGS sequence"/>
</dbReference>
<evidence type="ECO:0000256" key="1">
    <source>
        <dbReference type="SAM" id="Phobius"/>
    </source>
</evidence>
<sequence>MLYLKLFVSLLLSLLFISWASIALMLNHAERLGLDDLSLTGKRLMQHYQIAEFEIDRAYLLGRKVIAQIDHVIYADTQAVISEVRPLVGGVMMDEVMVLATDDSLILLTAEGDFLARLGAADRVPPEIQNIGLAYGEPVLQTRSGMWRSNFLLDDWEKIDLAGVSWSQTYAMPDSVYEEYRLYFVGQGISLRQLLSDLQRGRLTVWLGVWFADLLWLLMTVLALLSLWRWSLNRP</sequence>
<accession>M7P2G7</accession>
<dbReference type="AlphaFoldDB" id="M7P2G7"/>
<keyword evidence="3" id="KW-1185">Reference proteome</keyword>
<dbReference type="EMBL" id="APHR01000015">
    <property type="protein sequence ID" value="EMR13701.1"/>
    <property type="molecule type" value="Genomic_DNA"/>
</dbReference>
<dbReference type="eggNOG" id="COG3182">
    <property type="taxonomic scope" value="Bacteria"/>
</dbReference>
<dbReference type="PATRIC" id="fig|1286106.3.peg.646"/>
<dbReference type="OrthoDB" id="9204737at2"/>
<name>M7P2G7_9GAMM</name>
<organism evidence="2 3">
    <name type="scientific">Methylophaga lonarensis MPL</name>
    <dbReference type="NCBI Taxonomy" id="1286106"/>
    <lineage>
        <taxon>Bacteria</taxon>
        <taxon>Pseudomonadati</taxon>
        <taxon>Pseudomonadota</taxon>
        <taxon>Gammaproteobacteria</taxon>
        <taxon>Thiotrichales</taxon>
        <taxon>Piscirickettsiaceae</taxon>
        <taxon>Methylophaga</taxon>
    </lineage>
</organism>
<keyword evidence="1" id="KW-1133">Transmembrane helix</keyword>
<feature type="transmembrane region" description="Helical" evidence="1">
    <location>
        <begin position="203"/>
        <end position="228"/>
    </location>
</feature>
<reference evidence="2 3" key="1">
    <citation type="journal article" date="2013" name="Genome Announc.">
        <title>Draft Genome Sequence of Methylophaga lonarensis MPLT, a Haloalkaliphilic (Non-Methane-Utilizing) Methylotroph.</title>
        <authorList>
            <person name="Shetty S.A."/>
            <person name="Marathe N.P."/>
            <person name="Munot H."/>
            <person name="Antony C.P."/>
            <person name="Dhotre D.P."/>
            <person name="Murrell J.C."/>
            <person name="Shouche Y.S."/>
        </authorList>
    </citation>
    <scope>NUCLEOTIDE SEQUENCE [LARGE SCALE GENOMIC DNA]</scope>
    <source>
        <strain evidence="2 3">MPL</strain>
    </source>
</reference>
<keyword evidence="1" id="KW-0812">Transmembrane</keyword>
<dbReference type="RefSeq" id="WP_009725682.1">
    <property type="nucleotide sequence ID" value="NZ_APHR01000015.1"/>
</dbReference>
<comment type="caution">
    <text evidence="2">The sequence shown here is derived from an EMBL/GenBank/DDBJ whole genome shotgun (WGS) entry which is preliminary data.</text>
</comment>
<evidence type="ECO:0000313" key="3">
    <source>
        <dbReference type="Proteomes" id="UP000012019"/>
    </source>
</evidence>
<protein>
    <submittedName>
        <fullName evidence="2">PepSY-associated TM helix family protein</fullName>
    </submittedName>
</protein>
<gene>
    <name evidence="2" type="ORF">MPL1_03238</name>
</gene>